<keyword evidence="7" id="KW-1185">Reference proteome</keyword>
<evidence type="ECO:0000256" key="2">
    <source>
        <dbReference type="ARBA" id="ARBA00022803"/>
    </source>
</evidence>
<evidence type="ECO:0000259" key="5">
    <source>
        <dbReference type="Pfam" id="PF22890"/>
    </source>
</evidence>
<feature type="domain" description="EMC2 TPR-like" evidence="5">
    <location>
        <begin position="11"/>
        <end position="89"/>
    </location>
</feature>
<dbReference type="Pfam" id="PF22890">
    <property type="entry name" value="TPR_EMC2"/>
    <property type="match status" value="1"/>
</dbReference>
<protein>
    <recommendedName>
        <fullName evidence="4">ER membrane protein complex subunit 2</fullName>
    </recommendedName>
</protein>
<comment type="subcellular location">
    <subcellularLocation>
        <location evidence="4">Endoplasmic reticulum membrane</location>
        <topology evidence="4">Peripheral membrane protein</topology>
        <orientation evidence="4">Cytoplasmic side</orientation>
    </subcellularLocation>
</comment>
<evidence type="ECO:0000313" key="6">
    <source>
        <dbReference type="EMBL" id="AFZ80689.1"/>
    </source>
</evidence>
<evidence type="ECO:0000256" key="1">
    <source>
        <dbReference type="ARBA" id="ARBA00022737"/>
    </source>
</evidence>
<gene>
    <name evidence="6" type="ORF">BEWA_000940</name>
</gene>
<proteinExistence type="inferred from homology"/>
<dbReference type="EMBL" id="CP001670">
    <property type="protein sequence ID" value="AFZ80689.1"/>
    <property type="molecule type" value="Genomic_DNA"/>
</dbReference>
<sequence>MNEYIIEGISILSTQTHDLKTRKSILNFFKHQGTVLQYVDMLNKHLGEYVTDFETWHELGEVYLQQHRYEYAIYCFEECLFNKLKRLYNIITIAEIHSSINDIFMSAKYFSLALSFDQDNVRALWGLAYVYKDHFKDVYREHVRLDAREGSEIFMTTFEGPEFDPDYVIYKLYPSVIKKLLKIYSGIDNVSSRVSVRVLEGFLESAKV</sequence>
<accession>L0B0M1</accession>
<dbReference type="AlphaFoldDB" id="L0B0M1"/>
<dbReference type="InterPro" id="IPR055217">
    <property type="entry name" value="TPR_EMC2"/>
</dbReference>
<comment type="similarity">
    <text evidence="4">Belongs to the EMC2 family.</text>
</comment>
<dbReference type="VEuPathDB" id="PiroplasmaDB:BEWA_000940"/>
<keyword evidence="4" id="KW-0472">Membrane</keyword>
<dbReference type="GO" id="GO:0072546">
    <property type="term" value="C:EMC complex"/>
    <property type="evidence" value="ECO:0007669"/>
    <property type="project" value="UniProtKB-UniRule"/>
</dbReference>
<evidence type="ECO:0000313" key="7">
    <source>
        <dbReference type="Proteomes" id="UP000031512"/>
    </source>
</evidence>
<evidence type="ECO:0000256" key="3">
    <source>
        <dbReference type="PROSITE-ProRule" id="PRU00339"/>
    </source>
</evidence>
<feature type="repeat" description="TPR" evidence="3">
    <location>
        <begin position="53"/>
        <end position="86"/>
    </location>
</feature>
<dbReference type="eggNOG" id="KOG3060">
    <property type="taxonomic scope" value="Eukaryota"/>
</dbReference>
<dbReference type="RefSeq" id="XP_004830355.1">
    <property type="nucleotide sequence ID" value="XM_004830298.1"/>
</dbReference>
<dbReference type="InterPro" id="IPR039856">
    <property type="entry name" value="EMC2-like"/>
</dbReference>
<dbReference type="InterPro" id="IPR019734">
    <property type="entry name" value="TPR_rpt"/>
</dbReference>
<keyword evidence="2 3" id="KW-0802">TPR repeat</keyword>
<dbReference type="Gene3D" id="1.25.40.10">
    <property type="entry name" value="Tetratricopeptide repeat domain"/>
    <property type="match status" value="1"/>
</dbReference>
<comment type="subunit">
    <text evidence="4">Component of the ER membrane protein complex (EMC).</text>
</comment>
<organism evidence="6 7">
    <name type="scientific">Theileria equi strain WA</name>
    <dbReference type="NCBI Taxonomy" id="1537102"/>
    <lineage>
        <taxon>Eukaryota</taxon>
        <taxon>Sar</taxon>
        <taxon>Alveolata</taxon>
        <taxon>Apicomplexa</taxon>
        <taxon>Aconoidasida</taxon>
        <taxon>Piroplasmida</taxon>
        <taxon>Theileriidae</taxon>
        <taxon>Theileria</taxon>
    </lineage>
</organism>
<dbReference type="SUPFAM" id="SSF48452">
    <property type="entry name" value="TPR-like"/>
    <property type="match status" value="1"/>
</dbReference>
<dbReference type="InterPro" id="IPR011990">
    <property type="entry name" value="TPR-like_helical_dom_sf"/>
</dbReference>
<dbReference type="Proteomes" id="UP000031512">
    <property type="component" value="Chromosome 3"/>
</dbReference>
<comment type="function">
    <text evidence="4">Part of the endoplasmic reticulum membrane protein complex (EMC) that enables the energy-independent insertion into endoplasmic reticulum membranes of newly synthesized membrane proteins.</text>
</comment>
<dbReference type="KEGG" id="beq:BEWA_000940"/>
<dbReference type="PANTHER" id="PTHR12760">
    <property type="entry name" value="TETRATRICOPEPTIDE REPEAT PROTEIN"/>
    <property type="match status" value="1"/>
</dbReference>
<name>L0B0M1_THEEQ</name>
<dbReference type="PROSITE" id="PS50005">
    <property type="entry name" value="TPR"/>
    <property type="match status" value="1"/>
</dbReference>
<keyword evidence="1" id="KW-0677">Repeat</keyword>
<dbReference type="GeneID" id="15804693"/>
<dbReference type="OrthoDB" id="124397at2759"/>
<keyword evidence="4" id="KW-0256">Endoplasmic reticulum</keyword>
<reference evidence="6 7" key="1">
    <citation type="journal article" date="2012" name="BMC Genomics">
        <title>Comparative genomic analysis and phylogenetic position of Theileria equi.</title>
        <authorList>
            <person name="Kappmeyer L.S."/>
            <person name="Thiagarajan M."/>
            <person name="Herndon D.R."/>
            <person name="Ramsay J.D."/>
            <person name="Caler E."/>
            <person name="Djikeng A."/>
            <person name="Gillespie J.J."/>
            <person name="Lau A.O."/>
            <person name="Roalson E.H."/>
            <person name="Silva J.C."/>
            <person name="Silva M.G."/>
            <person name="Suarez C.E."/>
            <person name="Ueti M.W."/>
            <person name="Nene V.M."/>
            <person name="Mealey R.H."/>
            <person name="Knowles D.P."/>
            <person name="Brayton K.A."/>
        </authorList>
    </citation>
    <scope>NUCLEOTIDE SEQUENCE [LARGE SCALE GENOMIC DNA]</scope>
    <source>
        <strain evidence="6 7">WA</strain>
    </source>
</reference>
<dbReference type="STRING" id="1537102.L0B0M1"/>
<evidence type="ECO:0000256" key="4">
    <source>
        <dbReference type="RuleBase" id="RU367091"/>
    </source>
</evidence>